<evidence type="ECO:0000256" key="1">
    <source>
        <dbReference type="ARBA" id="ARBA00004167"/>
    </source>
</evidence>
<dbReference type="SUPFAM" id="SSF48726">
    <property type="entry name" value="Immunoglobulin"/>
    <property type="match status" value="2"/>
</dbReference>
<dbReference type="PANTHER" id="PTHR47118:SF1">
    <property type="entry name" value="CYTOTOXIC AND REGULATORY T-CELL MOLECULE"/>
    <property type="match status" value="1"/>
</dbReference>
<dbReference type="PROSITE" id="PS50835">
    <property type="entry name" value="IG_LIKE"/>
    <property type="match status" value="1"/>
</dbReference>
<feature type="compositionally biased region" description="Polar residues" evidence="6">
    <location>
        <begin position="209"/>
        <end position="222"/>
    </location>
</feature>
<dbReference type="Proteomes" id="UP000265020">
    <property type="component" value="Unassembled WGS sequence"/>
</dbReference>
<dbReference type="InterPro" id="IPR053096">
    <property type="entry name" value="CRTAM"/>
</dbReference>
<evidence type="ECO:0000256" key="6">
    <source>
        <dbReference type="SAM" id="MobiDB-lite"/>
    </source>
</evidence>
<feature type="compositionally biased region" description="Basic and acidic residues" evidence="6">
    <location>
        <begin position="366"/>
        <end position="378"/>
    </location>
</feature>
<feature type="domain" description="Ig-like" evidence="8">
    <location>
        <begin position="1"/>
        <end position="74"/>
    </location>
</feature>
<dbReference type="OMA" id="GVYKCFY"/>
<dbReference type="SMART" id="SM00409">
    <property type="entry name" value="IG"/>
    <property type="match status" value="1"/>
</dbReference>
<evidence type="ECO:0000259" key="8">
    <source>
        <dbReference type="PROSITE" id="PS50835"/>
    </source>
</evidence>
<keyword evidence="4 7" id="KW-0472">Membrane</keyword>
<feature type="compositionally biased region" description="Polar residues" evidence="6">
    <location>
        <begin position="400"/>
        <end position="416"/>
    </location>
</feature>
<feature type="transmembrane region" description="Helical" evidence="7">
    <location>
        <begin position="318"/>
        <end position="339"/>
    </location>
</feature>
<dbReference type="InterPro" id="IPR003599">
    <property type="entry name" value="Ig_sub"/>
</dbReference>
<dbReference type="GO" id="GO:0005886">
    <property type="term" value="C:plasma membrane"/>
    <property type="evidence" value="ECO:0007669"/>
    <property type="project" value="TreeGrafter"/>
</dbReference>
<evidence type="ECO:0000256" key="5">
    <source>
        <dbReference type="ARBA" id="ARBA00023157"/>
    </source>
</evidence>
<evidence type="ECO:0000313" key="10">
    <source>
        <dbReference type="Proteomes" id="UP000265020"/>
    </source>
</evidence>
<organism evidence="9 10">
    <name type="scientific">Cyprinodon variegatus</name>
    <name type="common">Sheepshead minnow</name>
    <dbReference type="NCBI Taxonomy" id="28743"/>
    <lineage>
        <taxon>Eukaryota</taxon>
        <taxon>Metazoa</taxon>
        <taxon>Chordata</taxon>
        <taxon>Craniata</taxon>
        <taxon>Vertebrata</taxon>
        <taxon>Euteleostomi</taxon>
        <taxon>Actinopterygii</taxon>
        <taxon>Neopterygii</taxon>
        <taxon>Teleostei</taxon>
        <taxon>Neoteleostei</taxon>
        <taxon>Acanthomorphata</taxon>
        <taxon>Ovalentaria</taxon>
        <taxon>Atherinomorphae</taxon>
        <taxon>Cyprinodontiformes</taxon>
        <taxon>Cyprinodontidae</taxon>
        <taxon>Cyprinodon</taxon>
    </lineage>
</organism>
<protein>
    <submittedName>
        <fullName evidence="9">Cytotoxic and regulatory T cell molecule</fullName>
    </submittedName>
</protein>
<keyword evidence="2 7" id="KW-0812">Transmembrane</keyword>
<evidence type="ECO:0000256" key="7">
    <source>
        <dbReference type="SAM" id="Phobius"/>
    </source>
</evidence>
<evidence type="ECO:0000256" key="2">
    <source>
        <dbReference type="ARBA" id="ARBA00022692"/>
    </source>
</evidence>
<dbReference type="GO" id="GO:0002355">
    <property type="term" value="P:detection of tumor cell"/>
    <property type="evidence" value="ECO:0007669"/>
    <property type="project" value="TreeGrafter"/>
</dbReference>
<dbReference type="InterPro" id="IPR013106">
    <property type="entry name" value="Ig_V-set"/>
</dbReference>
<dbReference type="GeneTree" id="ENSGT00940000159804"/>
<name>A0A3Q2C750_CYPVA</name>
<evidence type="ECO:0000256" key="3">
    <source>
        <dbReference type="ARBA" id="ARBA00022989"/>
    </source>
</evidence>
<dbReference type="InterPro" id="IPR013162">
    <property type="entry name" value="CD80_C2-set"/>
</dbReference>
<evidence type="ECO:0000256" key="4">
    <source>
        <dbReference type="ARBA" id="ARBA00023136"/>
    </source>
</evidence>
<feature type="compositionally biased region" description="Low complexity" evidence="6">
    <location>
        <begin position="185"/>
        <end position="206"/>
    </location>
</feature>
<keyword evidence="3 7" id="KW-1133">Transmembrane helix</keyword>
<feature type="region of interest" description="Disordered" evidence="6">
    <location>
        <begin position="349"/>
        <end position="379"/>
    </location>
</feature>
<accession>A0A3Q2C750</accession>
<dbReference type="InterPro" id="IPR013783">
    <property type="entry name" value="Ig-like_fold"/>
</dbReference>
<dbReference type="PANTHER" id="PTHR47118">
    <property type="entry name" value="CYTOTOXIC AND REGULATORY T-CELL MOLECULE"/>
    <property type="match status" value="1"/>
</dbReference>
<dbReference type="Pfam" id="PF08205">
    <property type="entry name" value="C2-set_2"/>
    <property type="match status" value="1"/>
</dbReference>
<proteinExistence type="predicted"/>
<dbReference type="InterPro" id="IPR036179">
    <property type="entry name" value="Ig-like_dom_sf"/>
</dbReference>
<dbReference type="AlphaFoldDB" id="A0A3Q2C750"/>
<reference evidence="9" key="1">
    <citation type="submission" date="2025-08" db="UniProtKB">
        <authorList>
            <consortium name="Ensembl"/>
        </authorList>
    </citation>
    <scope>IDENTIFICATION</scope>
</reference>
<sequence length="430" mass="46964">MTVLRGQTVDLSCSIRNAVRSNVEWRNPNDDIMFFNKHSVLRDRRYSITKLSNSQFSISISNITFKDGGVYTCTRYGDVPSVKTVRLTVLDFPRMSVRRKGAQSVVKCSAKANNHPPNITWKFENGTEFKFTGATHKEGYAFVTEAHLVVYPRDGRVVVECLVHHPDLHTPPLMNFVKVGKQSKQPGSTSAPPSAQPSAPGTTAPAFIGSSSAPRLTPSHLNTPPPAPKEPLTSSQPGTVTPEDPATSGRPPLSTGARLSNSTSPDLIWLMNDTSSSETTITSGDLPEDVTSFNATGKNLTDYSDPDRRMGRTQNTSLLVLLVTCLIFCLLVVVLFFAIKLRRAHMAWKRENEDSDPSEASSKSKTSQEEKKTQDQRRRGLFNTVFAQYAVEEPAAATSVINPNATPATAQTSPGPVQSAVRSDIKETSL</sequence>
<dbReference type="GO" id="GO:0002860">
    <property type="term" value="P:positive regulation of natural killer cell mediated cytotoxicity directed against tumor cell target"/>
    <property type="evidence" value="ECO:0007669"/>
    <property type="project" value="TreeGrafter"/>
</dbReference>
<reference evidence="9" key="2">
    <citation type="submission" date="2025-09" db="UniProtKB">
        <authorList>
            <consortium name="Ensembl"/>
        </authorList>
    </citation>
    <scope>IDENTIFICATION</scope>
</reference>
<comment type="subcellular location">
    <subcellularLocation>
        <location evidence="1">Membrane</location>
        <topology evidence="1">Single-pass membrane protein</topology>
    </subcellularLocation>
</comment>
<feature type="region of interest" description="Disordered" evidence="6">
    <location>
        <begin position="400"/>
        <end position="430"/>
    </location>
</feature>
<dbReference type="Gene3D" id="2.60.40.10">
    <property type="entry name" value="Immunoglobulins"/>
    <property type="match status" value="2"/>
</dbReference>
<dbReference type="STRING" id="28743.ENSCVAP00000000457"/>
<dbReference type="Ensembl" id="ENSCVAT00000015038.1">
    <property type="protein sequence ID" value="ENSCVAP00000000457.1"/>
    <property type="gene ID" value="ENSCVAG00000001375.1"/>
</dbReference>
<dbReference type="GO" id="GO:0008037">
    <property type="term" value="P:cell recognition"/>
    <property type="evidence" value="ECO:0007669"/>
    <property type="project" value="TreeGrafter"/>
</dbReference>
<dbReference type="GO" id="GO:0005102">
    <property type="term" value="F:signaling receptor binding"/>
    <property type="evidence" value="ECO:0007669"/>
    <property type="project" value="TreeGrafter"/>
</dbReference>
<dbReference type="Pfam" id="PF07686">
    <property type="entry name" value="V-set"/>
    <property type="match status" value="1"/>
</dbReference>
<keyword evidence="5" id="KW-1015">Disulfide bond</keyword>
<keyword evidence="10" id="KW-1185">Reference proteome</keyword>
<evidence type="ECO:0000313" key="9">
    <source>
        <dbReference type="Ensembl" id="ENSCVAP00000000457.1"/>
    </source>
</evidence>
<feature type="region of interest" description="Disordered" evidence="6">
    <location>
        <begin position="181"/>
        <end position="264"/>
    </location>
</feature>
<dbReference type="InterPro" id="IPR007110">
    <property type="entry name" value="Ig-like_dom"/>
</dbReference>